<accession>A0ACB9MS79</accession>
<keyword evidence="2" id="KW-1185">Reference proteome</keyword>
<organism evidence="1 2">
    <name type="scientific">Melastoma candidum</name>
    <dbReference type="NCBI Taxonomy" id="119954"/>
    <lineage>
        <taxon>Eukaryota</taxon>
        <taxon>Viridiplantae</taxon>
        <taxon>Streptophyta</taxon>
        <taxon>Embryophyta</taxon>
        <taxon>Tracheophyta</taxon>
        <taxon>Spermatophyta</taxon>
        <taxon>Magnoliopsida</taxon>
        <taxon>eudicotyledons</taxon>
        <taxon>Gunneridae</taxon>
        <taxon>Pentapetalae</taxon>
        <taxon>rosids</taxon>
        <taxon>malvids</taxon>
        <taxon>Myrtales</taxon>
        <taxon>Melastomataceae</taxon>
        <taxon>Melastomatoideae</taxon>
        <taxon>Melastomateae</taxon>
        <taxon>Melastoma</taxon>
    </lineage>
</organism>
<sequence length="157" mass="17598">MAELEARKLKYPNTCTEALVMGILVEGASLAAKFLRANGITLFKVREETVNLLEKSDMHFFSPEHPPLTEWPKTERPKEPLIGLLIRMRKKKKAKVSRTDVKVEESNSTESVGRWHVTALILSALHKCFLYDTGSRKLLDSTNFQGSPQASSCSASH</sequence>
<evidence type="ECO:0000313" key="1">
    <source>
        <dbReference type="EMBL" id="KAI4326274.1"/>
    </source>
</evidence>
<reference evidence="2" key="1">
    <citation type="journal article" date="2023" name="Front. Plant Sci.">
        <title>Chromosomal-level genome assembly of Melastoma candidum provides insights into trichome evolution.</title>
        <authorList>
            <person name="Zhong Y."/>
            <person name="Wu W."/>
            <person name="Sun C."/>
            <person name="Zou P."/>
            <person name="Liu Y."/>
            <person name="Dai S."/>
            <person name="Zhou R."/>
        </authorList>
    </citation>
    <scope>NUCLEOTIDE SEQUENCE [LARGE SCALE GENOMIC DNA]</scope>
</reference>
<proteinExistence type="predicted"/>
<comment type="caution">
    <text evidence="1">The sequence shown here is derived from an EMBL/GenBank/DDBJ whole genome shotgun (WGS) entry which is preliminary data.</text>
</comment>
<evidence type="ECO:0000313" key="2">
    <source>
        <dbReference type="Proteomes" id="UP001057402"/>
    </source>
</evidence>
<name>A0ACB9MS79_9MYRT</name>
<gene>
    <name evidence="1" type="ORF">MLD38_031603</name>
</gene>
<dbReference type="EMBL" id="CM042888">
    <property type="protein sequence ID" value="KAI4326274.1"/>
    <property type="molecule type" value="Genomic_DNA"/>
</dbReference>
<dbReference type="Proteomes" id="UP001057402">
    <property type="component" value="Chromosome 9"/>
</dbReference>
<protein>
    <submittedName>
        <fullName evidence="1">Uncharacterized protein</fullName>
    </submittedName>
</protein>